<dbReference type="Gene3D" id="3.30.470.20">
    <property type="entry name" value="ATP-grasp fold, B domain"/>
    <property type="match status" value="1"/>
</dbReference>
<organism evidence="1 2">
    <name type="scientific">Paenibacillus urinalis</name>
    <dbReference type="NCBI Taxonomy" id="521520"/>
    <lineage>
        <taxon>Bacteria</taxon>
        <taxon>Bacillati</taxon>
        <taxon>Bacillota</taxon>
        <taxon>Bacilli</taxon>
        <taxon>Bacillales</taxon>
        <taxon>Paenibacillaceae</taxon>
        <taxon>Paenibacillus</taxon>
    </lineage>
</organism>
<dbReference type="Pfam" id="PF14398">
    <property type="entry name" value="ATPgrasp_YheCD"/>
    <property type="match status" value="1"/>
</dbReference>
<dbReference type="InterPro" id="IPR026838">
    <property type="entry name" value="YheC/D"/>
</dbReference>
<protein>
    <submittedName>
        <fullName evidence="1">YheC/YheD family protein</fullName>
    </submittedName>
</protein>
<keyword evidence="2" id="KW-1185">Reference proteome</keyword>
<accession>A0ABY7XE28</accession>
<name>A0ABY7XE28_9BACL</name>
<dbReference type="SUPFAM" id="SSF56059">
    <property type="entry name" value="Glutathione synthetase ATP-binding domain-like"/>
    <property type="match status" value="1"/>
</dbReference>
<dbReference type="RefSeq" id="WP_238546433.1">
    <property type="nucleotide sequence ID" value="NZ_CP118106.1"/>
</dbReference>
<proteinExistence type="predicted"/>
<dbReference type="Proteomes" id="UP001221519">
    <property type="component" value="Chromosome"/>
</dbReference>
<evidence type="ECO:0000313" key="1">
    <source>
        <dbReference type="EMBL" id="WDI03089.1"/>
    </source>
</evidence>
<dbReference type="EMBL" id="CP118108">
    <property type="protein sequence ID" value="WDI03089.1"/>
    <property type="molecule type" value="Genomic_DNA"/>
</dbReference>
<gene>
    <name evidence="1" type="ORF">PUW25_03625</name>
</gene>
<sequence>MKKKMHYTSTTIKSKWTKTKWLDKSPEVQDYLPKTMPFSRSNLSSMLSQYSTVFFKPENGTGGYNIIIRIKKRDNGYQYQHNSVKKQFSTLDNLYNELKKRNNREPYLLQQGIQLKKTNGKPFDIRVMVQKSSSGSWKSTGIFTKIGTPGKVATNYQQGGSIGFIRPTLLNAGFSNTTAEEIEAELKKLGKSVGKVFDSHKNGFHELGLDVALDKNGGIWILEVNTRPQFYPLKNMKDKSLYQHILTNAKKYGRKR</sequence>
<evidence type="ECO:0000313" key="2">
    <source>
        <dbReference type="Proteomes" id="UP001221519"/>
    </source>
</evidence>
<reference evidence="1 2" key="1">
    <citation type="submission" date="2023-02" db="EMBL/GenBank/DDBJ databases">
        <title>Pathogen: clinical or host-associated sample.</title>
        <authorList>
            <person name="Hergert J."/>
            <person name="Casey R."/>
            <person name="Wagner J."/>
            <person name="Young E.L."/>
            <person name="Oakeson K.F."/>
        </authorList>
    </citation>
    <scope>NUCLEOTIDE SEQUENCE [LARGE SCALE GENOMIC DNA]</scope>
    <source>
        <strain evidence="1 2">2022CK-00829</strain>
    </source>
</reference>